<dbReference type="Pfam" id="PF00378">
    <property type="entry name" value="ECH_1"/>
    <property type="match status" value="1"/>
</dbReference>
<dbReference type="SUPFAM" id="SSF52096">
    <property type="entry name" value="ClpP/crotonase"/>
    <property type="match status" value="1"/>
</dbReference>
<dbReference type="InterPro" id="IPR001753">
    <property type="entry name" value="Enoyl-CoA_hydra/iso"/>
</dbReference>
<dbReference type="GO" id="GO:0018823">
    <property type="term" value="F:cyclohexa-1,5-dienecarbonyl-CoA hydratase activity"/>
    <property type="evidence" value="ECO:0007669"/>
    <property type="project" value="UniProtKB-EC"/>
</dbReference>
<organism evidence="1 2">
    <name type="scientific">Leisingera aquaemixtae</name>
    <dbReference type="NCBI Taxonomy" id="1396826"/>
    <lineage>
        <taxon>Bacteria</taxon>
        <taxon>Pseudomonadati</taxon>
        <taxon>Pseudomonadota</taxon>
        <taxon>Alphaproteobacteria</taxon>
        <taxon>Rhodobacterales</taxon>
        <taxon>Roseobacteraceae</taxon>
        <taxon>Leisingera</taxon>
    </lineage>
</organism>
<dbReference type="PANTHER" id="PTHR43459:SF1">
    <property type="entry name" value="EG:BACN32G11.4 PROTEIN"/>
    <property type="match status" value="1"/>
</dbReference>
<gene>
    <name evidence="1" type="primary">dch</name>
    <name evidence="1" type="ORF">PHA8399_00467</name>
</gene>
<proteinExistence type="predicted"/>
<reference evidence="1 2" key="1">
    <citation type="submission" date="2015-09" db="EMBL/GenBank/DDBJ databases">
        <authorList>
            <consortium name="Swine Surveillance"/>
        </authorList>
    </citation>
    <scope>NUCLEOTIDE SEQUENCE [LARGE SCALE GENOMIC DNA]</scope>
    <source>
        <strain evidence="1 2">CECT 8399</strain>
    </source>
</reference>
<dbReference type="AlphaFoldDB" id="A0A0P1H5X9"/>
<protein>
    <submittedName>
        <fullName evidence="1">Cyclohexa-1,5-dienecarbonyl-CoA hydratase</fullName>
        <ecNumber evidence="1">4.2.1.100</ecNumber>
    </submittedName>
</protein>
<keyword evidence="1" id="KW-0456">Lyase</keyword>
<dbReference type="EC" id="4.2.1.100" evidence="1"/>
<accession>A0A0P1H5X9</accession>
<dbReference type="InterPro" id="IPR029045">
    <property type="entry name" value="ClpP/crotonase-like_dom_sf"/>
</dbReference>
<dbReference type="CDD" id="cd06558">
    <property type="entry name" value="crotonase-like"/>
    <property type="match status" value="1"/>
</dbReference>
<evidence type="ECO:0000313" key="2">
    <source>
        <dbReference type="Proteomes" id="UP000051326"/>
    </source>
</evidence>
<dbReference type="STRING" id="1396826.PHA8399_00467"/>
<dbReference type="RefSeq" id="WP_167592822.1">
    <property type="nucleotide sequence ID" value="NZ_CP081031.1"/>
</dbReference>
<dbReference type="Proteomes" id="UP000051326">
    <property type="component" value="Unassembled WGS sequence"/>
</dbReference>
<dbReference type="EMBL" id="CYSR01000005">
    <property type="protein sequence ID" value="CUH98353.1"/>
    <property type="molecule type" value="Genomic_DNA"/>
</dbReference>
<dbReference type="PANTHER" id="PTHR43459">
    <property type="entry name" value="ENOYL-COA HYDRATASE"/>
    <property type="match status" value="1"/>
</dbReference>
<name>A0A0P1H5X9_9RHOB</name>
<evidence type="ECO:0000313" key="1">
    <source>
        <dbReference type="EMBL" id="CUH98353.1"/>
    </source>
</evidence>
<sequence>MSGLVFCDQIDLAGGEPCFRITMKAPRANALEPGLLRDLHQAFDTLEKSGVRKALILGGRNFSTGGDVSRFHEAARNGRAEQYAEAVVPVLQDLIMRMITMPAVIASAVRGAATGGSAGILFASGIAAAEPGAFVQPYYGVMGFAPDGGWTALLPELIGAGPAQGWLMANCRHGAGELQRLGLVQAVDADPETRAAELLGSIDAGSALAAKSLVWNGERLARVRAGLDAETAAFRTLIGRQETLSRMAQFLQSTG</sequence>
<dbReference type="Gene3D" id="3.90.226.10">
    <property type="entry name" value="2-enoyl-CoA Hydratase, Chain A, domain 1"/>
    <property type="match status" value="1"/>
</dbReference>